<feature type="region of interest" description="Disordered" evidence="1">
    <location>
        <begin position="15"/>
        <end position="99"/>
    </location>
</feature>
<name>A0A8S1PH16_PARPR</name>
<dbReference type="PANTHER" id="PTHR46436">
    <property type="entry name" value="CENTROSOMAL PROTEIN OF 76 KDA"/>
    <property type="match status" value="1"/>
</dbReference>
<organism evidence="2 3">
    <name type="scientific">Paramecium primaurelia</name>
    <dbReference type="NCBI Taxonomy" id="5886"/>
    <lineage>
        <taxon>Eukaryota</taxon>
        <taxon>Sar</taxon>
        <taxon>Alveolata</taxon>
        <taxon>Ciliophora</taxon>
        <taxon>Intramacronucleata</taxon>
        <taxon>Oligohymenophorea</taxon>
        <taxon>Peniculida</taxon>
        <taxon>Parameciidae</taxon>
        <taxon>Paramecium</taxon>
    </lineage>
</organism>
<comment type="caution">
    <text evidence="2">The sequence shown here is derived from an EMBL/GenBank/DDBJ whole genome shotgun (WGS) entry which is preliminary data.</text>
</comment>
<feature type="compositionally biased region" description="Basic and acidic residues" evidence="1">
    <location>
        <begin position="257"/>
        <end position="266"/>
    </location>
</feature>
<feature type="region of interest" description="Disordered" evidence="1">
    <location>
        <begin position="250"/>
        <end position="272"/>
    </location>
</feature>
<dbReference type="EMBL" id="CAJJDM010000121">
    <property type="protein sequence ID" value="CAD8102532.1"/>
    <property type="molecule type" value="Genomic_DNA"/>
</dbReference>
<accession>A0A8S1PH16</accession>
<reference evidence="2" key="1">
    <citation type="submission" date="2021-01" db="EMBL/GenBank/DDBJ databases">
        <authorList>
            <consortium name="Genoscope - CEA"/>
            <person name="William W."/>
        </authorList>
    </citation>
    <scope>NUCLEOTIDE SEQUENCE</scope>
</reference>
<dbReference type="Proteomes" id="UP000688137">
    <property type="component" value="Unassembled WGS sequence"/>
</dbReference>
<keyword evidence="3" id="KW-1185">Reference proteome</keyword>
<protein>
    <submittedName>
        <fullName evidence="2">Uncharacterized protein</fullName>
    </submittedName>
</protein>
<evidence type="ECO:0000256" key="1">
    <source>
        <dbReference type="SAM" id="MobiDB-lite"/>
    </source>
</evidence>
<dbReference type="PANTHER" id="PTHR46436:SF2">
    <property type="entry name" value="CHROMOSOME UNDETERMINED SCAFFOLD_119, WHOLE GENOME SHOTGUN SEQUENCE"/>
    <property type="match status" value="1"/>
</dbReference>
<sequence length="294" mass="35706">MKNIFIQRLLDQEKKEDLKRQDQERLDEDVERKKKEQEKLIKDKEEIDSVSKDKDKSARDGKSIKIKIDYDRRTKEKDKRKNQQDKKTEKDDKSLENLRPEQLVENEIDDLDGINKKMEQYLKIFDYKTTFRTIKVVQQKNDDQIIIKWNHIYKSRNYEEIIEQWKKEVKAMLPLNTHFYLLPMRFNYTESEKIRSVIIENMEPFFMRRDNKIIFDLARKMFNYPNRIVCAQLILGYSYCQNLNVIKQKEESEDNEQEHQEGEIDIQKPMLDDLDADEDENADLLKKKNVENQQ</sequence>
<gene>
    <name evidence="2" type="ORF">PPRIM_AZ9-3.1.T1180157</name>
</gene>
<evidence type="ECO:0000313" key="3">
    <source>
        <dbReference type="Proteomes" id="UP000688137"/>
    </source>
</evidence>
<evidence type="ECO:0000313" key="2">
    <source>
        <dbReference type="EMBL" id="CAD8102532.1"/>
    </source>
</evidence>
<proteinExistence type="predicted"/>
<dbReference type="AlphaFoldDB" id="A0A8S1PH16"/>
<dbReference type="InterPro" id="IPR052299">
    <property type="entry name" value="CEP76"/>
</dbReference>